<feature type="region of interest" description="Disordered" evidence="1">
    <location>
        <begin position="47"/>
        <end position="72"/>
    </location>
</feature>
<feature type="signal peptide" evidence="2">
    <location>
        <begin position="1"/>
        <end position="24"/>
    </location>
</feature>
<dbReference type="EMBL" id="JAUSRF010000012">
    <property type="protein sequence ID" value="MDP9838901.1"/>
    <property type="molecule type" value="Genomic_DNA"/>
</dbReference>
<feature type="compositionally biased region" description="Basic and acidic residues" evidence="1">
    <location>
        <begin position="47"/>
        <end position="60"/>
    </location>
</feature>
<comment type="caution">
    <text evidence="3">The sequence shown here is derived from an EMBL/GenBank/DDBJ whole genome shotgun (WGS) entry which is preliminary data.</text>
</comment>
<accession>A0ABT9PWR0</accession>
<keyword evidence="2" id="KW-0732">Signal</keyword>
<reference evidence="3 4" key="1">
    <citation type="submission" date="2023-07" db="EMBL/GenBank/DDBJ databases">
        <title>Sorghum-associated microbial communities from plants grown in Nebraska, USA.</title>
        <authorList>
            <person name="Schachtman D."/>
        </authorList>
    </citation>
    <scope>NUCLEOTIDE SEQUENCE [LARGE SCALE GENOMIC DNA]</scope>
    <source>
        <strain evidence="3 4">DS1307</strain>
    </source>
</reference>
<evidence type="ECO:0000256" key="2">
    <source>
        <dbReference type="SAM" id="SignalP"/>
    </source>
</evidence>
<evidence type="ECO:0008006" key="5">
    <source>
        <dbReference type="Google" id="ProtNLM"/>
    </source>
</evidence>
<sequence length="138" mass="14014">MSGGVLALLLSFMMMLDGAIGAHALGAMAAAERLAAAQIICSTDTATHDGHADAHGDHDSASAAPVHHKHGGKAEHPECCSAACQFAAQVAATDLPTIPAPQWPLLQNDEAAAWHAVPVASRPAGLFKDARGPPSISI</sequence>
<evidence type="ECO:0000313" key="3">
    <source>
        <dbReference type="EMBL" id="MDP9838901.1"/>
    </source>
</evidence>
<dbReference type="Proteomes" id="UP001241472">
    <property type="component" value="Unassembled WGS sequence"/>
</dbReference>
<dbReference type="RefSeq" id="WP_306837205.1">
    <property type="nucleotide sequence ID" value="NZ_JAUSRF010000012.1"/>
</dbReference>
<protein>
    <recommendedName>
        <fullName evidence="5">DUF2946 domain-containing protein</fullName>
    </recommendedName>
</protein>
<evidence type="ECO:0000256" key="1">
    <source>
        <dbReference type="SAM" id="MobiDB-lite"/>
    </source>
</evidence>
<name>A0ABT9PWR0_9HYPH</name>
<evidence type="ECO:0000313" key="4">
    <source>
        <dbReference type="Proteomes" id="UP001241472"/>
    </source>
</evidence>
<organism evidence="3 4">
    <name type="scientific">Neorhizobium huautlense</name>
    <dbReference type="NCBI Taxonomy" id="67774"/>
    <lineage>
        <taxon>Bacteria</taxon>
        <taxon>Pseudomonadati</taxon>
        <taxon>Pseudomonadota</taxon>
        <taxon>Alphaproteobacteria</taxon>
        <taxon>Hyphomicrobiales</taxon>
        <taxon>Rhizobiaceae</taxon>
        <taxon>Rhizobium/Agrobacterium group</taxon>
        <taxon>Neorhizobium</taxon>
    </lineage>
</organism>
<feature type="chain" id="PRO_5047257347" description="DUF2946 domain-containing protein" evidence="2">
    <location>
        <begin position="25"/>
        <end position="138"/>
    </location>
</feature>
<gene>
    <name evidence="3" type="ORF">J2T09_003673</name>
</gene>
<keyword evidence="4" id="KW-1185">Reference proteome</keyword>
<proteinExistence type="predicted"/>